<dbReference type="GeneID" id="4701296"/>
<dbReference type="RefSeq" id="XP_001268913.1">
    <property type="nucleotide sequence ID" value="XM_001268912.1"/>
</dbReference>
<dbReference type="HOGENOM" id="CLU_1094550_0_0_1"/>
<feature type="compositionally biased region" description="Low complexity" evidence="2">
    <location>
        <begin position="1"/>
        <end position="18"/>
    </location>
</feature>
<dbReference type="EMBL" id="DS027059">
    <property type="protein sequence ID" value="EAW07487.1"/>
    <property type="molecule type" value="Genomic_DNA"/>
</dbReference>
<reference evidence="3 4" key="1">
    <citation type="journal article" date="2008" name="PLoS Genet.">
        <title>Genomic islands in the pathogenic filamentous fungus Aspergillus fumigatus.</title>
        <authorList>
            <person name="Fedorova N.D."/>
            <person name="Khaldi N."/>
            <person name="Joardar V.S."/>
            <person name="Maiti R."/>
            <person name="Amedeo P."/>
            <person name="Anderson M.J."/>
            <person name="Crabtree J."/>
            <person name="Silva J.C."/>
            <person name="Badger J.H."/>
            <person name="Albarraq A."/>
            <person name="Angiuoli S."/>
            <person name="Bussey H."/>
            <person name="Bowyer P."/>
            <person name="Cotty P.J."/>
            <person name="Dyer P.S."/>
            <person name="Egan A."/>
            <person name="Galens K."/>
            <person name="Fraser-Liggett C.M."/>
            <person name="Haas B.J."/>
            <person name="Inman J.M."/>
            <person name="Kent R."/>
            <person name="Lemieux S."/>
            <person name="Malavazi I."/>
            <person name="Orvis J."/>
            <person name="Roemer T."/>
            <person name="Ronning C.M."/>
            <person name="Sundaram J.P."/>
            <person name="Sutton G."/>
            <person name="Turner G."/>
            <person name="Venter J.C."/>
            <person name="White O.R."/>
            <person name="Whitty B.R."/>
            <person name="Youngman P."/>
            <person name="Wolfe K.H."/>
            <person name="Goldman G.H."/>
            <person name="Wortman J.R."/>
            <person name="Jiang B."/>
            <person name="Denning D.W."/>
            <person name="Nierman W.C."/>
        </authorList>
    </citation>
    <scope>NUCLEOTIDE SEQUENCE [LARGE SCALE GENOMIC DNA]</scope>
    <source>
        <strain evidence="4">ATCC 1007 / CBS 513.65 / DSM 816 / NCTC 3887 / NRRL 1</strain>
    </source>
</reference>
<dbReference type="Proteomes" id="UP000006701">
    <property type="component" value="Unassembled WGS sequence"/>
</dbReference>
<protein>
    <submittedName>
        <fullName evidence="3">Uncharacterized protein</fullName>
    </submittedName>
</protein>
<dbReference type="VEuPathDB" id="FungiDB:ACLA_022010"/>
<accession>A1CPB6</accession>
<dbReference type="KEGG" id="act:ACLA_022010"/>
<evidence type="ECO:0000313" key="4">
    <source>
        <dbReference type="Proteomes" id="UP000006701"/>
    </source>
</evidence>
<keyword evidence="1" id="KW-0175">Coiled coil</keyword>
<dbReference type="AlphaFoldDB" id="A1CPB6"/>
<proteinExistence type="predicted"/>
<feature type="coiled-coil region" evidence="1">
    <location>
        <begin position="254"/>
        <end position="281"/>
    </location>
</feature>
<feature type="region of interest" description="Disordered" evidence="2">
    <location>
        <begin position="1"/>
        <end position="21"/>
    </location>
</feature>
<evidence type="ECO:0000256" key="2">
    <source>
        <dbReference type="SAM" id="MobiDB-lite"/>
    </source>
</evidence>
<evidence type="ECO:0000313" key="3">
    <source>
        <dbReference type="EMBL" id="EAW07487.1"/>
    </source>
</evidence>
<keyword evidence="4" id="KW-1185">Reference proteome</keyword>
<dbReference type="OMA" id="QAGRCEI"/>
<gene>
    <name evidence="3" type="ORF">ACLA_022010</name>
</gene>
<evidence type="ECO:0000256" key="1">
    <source>
        <dbReference type="SAM" id="Coils"/>
    </source>
</evidence>
<dbReference type="OrthoDB" id="4437776at2759"/>
<name>A1CPB6_ASPCL</name>
<organism evidence="3 4">
    <name type="scientific">Aspergillus clavatus (strain ATCC 1007 / CBS 513.65 / DSM 816 / NCTC 3887 / NRRL 1 / QM 1276 / 107)</name>
    <dbReference type="NCBI Taxonomy" id="344612"/>
    <lineage>
        <taxon>Eukaryota</taxon>
        <taxon>Fungi</taxon>
        <taxon>Dikarya</taxon>
        <taxon>Ascomycota</taxon>
        <taxon>Pezizomycotina</taxon>
        <taxon>Eurotiomycetes</taxon>
        <taxon>Eurotiomycetidae</taxon>
        <taxon>Eurotiales</taxon>
        <taxon>Aspergillaceae</taxon>
        <taxon>Aspergillus</taxon>
        <taxon>Aspergillus subgen. Fumigati</taxon>
    </lineage>
</organism>
<sequence length="293" mass="32727">MSQSPSNSSSNSNGEDNSLPQTSPSTWYVHIPLSPSYAHCNIILFDALCAALQAGRYQISSSPETTRGFVIEVRGRYTRPEAIWRAASLTFSLNINDESPLYTFKLSHSEPLSLLADTISNHQMDVSLPDYKTQHEVLCTPASPASSTKMGLIEFLQCLRGPKPTGHTWYVYFPLHGNPVTKSEIFETARQELRDKQITLRASRLGAPEDGMLMQVVVTENTEEEVLTAVSAVIDRQLQDARLSLERILQVDNDRRAYNRVANLEREAREARELGKGDKKERISVLIVGLFCG</sequence>